<dbReference type="Proteomes" id="UP000198704">
    <property type="component" value="Unassembled WGS sequence"/>
</dbReference>
<dbReference type="AlphaFoldDB" id="A0A1G9WIB6"/>
<sequence>MPTSCFFRSARCTDACSSDPHKSRDRVEAIFTVRGSSPNSSCGFGATSIAPVSQRVRASSEIEIGIIRQSRQHDGDVISGPGVSDRCTWPKPGIAAFLSTSNPGKTTMVFRRGVTHALSRARRVAADQVHRPACRNRHARRGSVTTEGSSRFFLRRPRPGRRRSRVGSEAPRSGSVCCVPSAPERSLRAGWVATTSPTGLHDRTPCRCPGPVRHRRPDQRTLRRGRAARQRPANQQQHSSPRSQQAPPPEPPPHGNADPIDPPSQLCGERKPRRLSGRRASTLIARAWHRRCPPRFRFPAEARAVCGHGSPSPFTGRQGTSGHPWSLTSYGERALARVGP</sequence>
<gene>
    <name evidence="2" type="ORF">SAMN05216360_1042</name>
</gene>
<evidence type="ECO:0000313" key="2">
    <source>
        <dbReference type="EMBL" id="SDM84220.1"/>
    </source>
</evidence>
<accession>A0A1G9WIB6</accession>
<name>A0A1G9WIB6_9HYPH</name>
<dbReference type="EMBL" id="FNHS01000004">
    <property type="protein sequence ID" value="SDM84220.1"/>
    <property type="molecule type" value="Genomic_DNA"/>
</dbReference>
<feature type="region of interest" description="Disordered" evidence="1">
    <location>
        <begin position="306"/>
        <end position="340"/>
    </location>
</feature>
<organism evidence="2 3">
    <name type="scientific">Methylobacterium phyllostachyos</name>
    <dbReference type="NCBI Taxonomy" id="582672"/>
    <lineage>
        <taxon>Bacteria</taxon>
        <taxon>Pseudomonadati</taxon>
        <taxon>Pseudomonadota</taxon>
        <taxon>Alphaproteobacteria</taxon>
        <taxon>Hyphomicrobiales</taxon>
        <taxon>Methylobacteriaceae</taxon>
        <taxon>Methylobacterium</taxon>
    </lineage>
</organism>
<keyword evidence="3" id="KW-1185">Reference proteome</keyword>
<feature type="compositionally biased region" description="Low complexity" evidence="1">
    <location>
        <begin position="230"/>
        <end position="245"/>
    </location>
</feature>
<feature type="compositionally biased region" description="Polar residues" evidence="1">
    <location>
        <begin position="312"/>
        <end position="329"/>
    </location>
</feature>
<feature type="compositionally biased region" description="Basic residues" evidence="1">
    <location>
        <begin position="153"/>
        <end position="165"/>
    </location>
</feature>
<evidence type="ECO:0000256" key="1">
    <source>
        <dbReference type="SAM" id="MobiDB-lite"/>
    </source>
</evidence>
<proteinExistence type="predicted"/>
<feature type="compositionally biased region" description="Basic residues" evidence="1">
    <location>
        <begin position="132"/>
        <end position="141"/>
    </location>
</feature>
<feature type="region of interest" description="Disordered" evidence="1">
    <location>
        <begin position="128"/>
        <end position="278"/>
    </location>
</feature>
<evidence type="ECO:0000313" key="3">
    <source>
        <dbReference type="Proteomes" id="UP000198704"/>
    </source>
</evidence>
<protein>
    <submittedName>
        <fullName evidence="2">Uncharacterized protein</fullName>
    </submittedName>
</protein>
<reference evidence="3" key="1">
    <citation type="submission" date="2016-10" db="EMBL/GenBank/DDBJ databases">
        <authorList>
            <person name="Varghese N."/>
            <person name="Submissions S."/>
        </authorList>
    </citation>
    <scope>NUCLEOTIDE SEQUENCE [LARGE SCALE GENOMIC DNA]</scope>
    <source>
        <strain evidence="3">BL47</strain>
    </source>
</reference>
<feature type="compositionally biased region" description="Basic residues" evidence="1">
    <location>
        <begin position="212"/>
        <end position="229"/>
    </location>
</feature>